<comment type="caution">
    <text evidence="2">The sequence shown here is derived from an EMBL/GenBank/DDBJ whole genome shotgun (WGS) entry which is preliminary data.</text>
</comment>
<feature type="signal peptide" evidence="1">
    <location>
        <begin position="1"/>
        <end position="23"/>
    </location>
</feature>
<dbReference type="Proteomes" id="UP000245396">
    <property type="component" value="Unassembled WGS sequence"/>
</dbReference>
<evidence type="ECO:0000313" key="3">
    <source>
        <dbReference type="Proteomes" id="UP000245396"/>
    </source>
</evidence>
<evidence type="ECO:0000256" key="1">
    <source>
        <dbReference type="SAM" id="SignalP"/>
    </source>
</evidence>
<keyword evidence="3" id="KW-1185">Reference proteome</keyword>
<sequence>MKPRILSVIAGVMLLGGTGIAAAQDVIVTPEQQTVIREYVQKKPLASISLLGVELNVGSPLPDTVELHEIPDVQYRYVVVNDHTVVVDPATRRIVAVIN</sequence>
<accession>A0A316CBX6</accession>
<proteinExistence type="predicted"/>
<reference evidence="2 3" key="1">
    <citation type="submission" date="2018-05" db="EMBL/GenBank/DDBJ databases">
        <title>Genomic Encyclopedia of Type Strains, Phase IV (KMG-IV): sequencing the most valuable type-strain genomes for metagenomic binning, comparative biology and taxonomic classification.</title>
        <authorList>
            <person name="Goeker M."/>
        </authorList>
    </citation>
    <scope>NUCLEOTIDE SEQUENCE [LARGE SCALE GENOMIC DNA]</scope>
    <source>
        <strain evidence="2 3">DSM 6986</strain>
    </source>
</reference>
<dbReference type="Pfam" id="PF06823">
    <property type="entry name" value="DUF1236"/>
    <property type="match status" value="1"/>
</dbReference>
<gene>
    <name evidence="2" type="ORF">C7441_101487</name>
</gene>
<protein>
    <submittedName>
        <fullName evidence="2">Uncharacterized protein DUF1236</fullName>
    </submittedName>
</protein>
<organism evidence="2 3">
    <name type="scientific">Pseudaminobacter salicylatoxidans</name>
    <dbReference type="NCBI Taxonomy" id="93369"/>
    <lineage>
        <taxon>Bacteria</taxon>
        <taxon>Pseudomonadati</taxon>
        <taxon>Pseudomonadota</taxon>
        <taxon>Alphaproteobacteria</taxon>
        <taxon>Hyphomicrobiales</taxon>
        <taxon>Phyllobacteriaceae</taxon>
        <taxon>Pseudaminobacter</taxon>
    </lineage>
</organism>
<feature type="chain" id="PRO_5016417675" evidence="1">
    <location>
        <begin position="24"/>
        <end position="99"/>
    </location>
</feature>
<name>A0A316CBX6_PSESE</name>
<dbReference type="AlphaFoldDB" id="A0A316CBX6"/>
<dbReference type="InterPro" id="IPR009642">
    <property type="entry name" value="DUF1236"/>
</dbReference>
<dbReference type="STRING" id="1192868.GCA_000304395_00597"/>
<dbReference type="RefSeq" id="WP_170124979.1">
    <property type="nucleotide sequence ID" value="NZ_QGGG01000001.1"/>
</dbReference>
<dbReference type="EMBL" id="QGGG01000001">
    <property type="protein sequence ID" value="PWJ86606.1"/>
    <property type="molecule type" value="Genomic_DNA"/>
</dbReference>
<keyword evidence="1" id="KW-0732">Signal</keyword>
<evidence type="ECO:0000313" key="2">
    <source>
        <dbReference type="EMBL" id="PWJ86606.1"/>
    </source>
</evidence>